<feature type="region of interest" description="Disordered" evidence="1">
    <location>
        <begin position="1"/>
        <end position="25"/>
    </location>
</feature>
<protein>
    <recommendedName>
        <fullName evidence="5">AMMECR1 domain-containing protein</fullName>
    </recommendedName>
</protein>
<keyword evidence="2" id="KW-0732">Signal</keyword>
<evidence type="ECO:0000256" key="2">
    <source>
        <dbReference type="SAM" id="SignalP"/>
    </source>
</evidence>
<dbReference type="AlphaFoldDB" id="A0A518BYB4"/>
<evidence type="ECO:0000313" key="4">
    <source>
        <dbReference type="Proteomes" id="UP000320386"/>
    </source>
</evidence>
<reference evidence="3 4" key="1">
    <citation type="submission" date="2019-02" db="EMBL/GenBank/DDBJ databases">
        <title>Deep-cultivation of Planctomycetes and their phenomic and genomic characterization uncovers novel biology.</title>
        <authorList>
            <person name="Wiegand S."/>
            <person name="Jogler M."/>
            <person name="Boedeker C."/>
            <person name="Pinto D."/>
            <person name="Vollmers J."/>
            <person name="Rivas-Marin E."/>
            <person name="Kohn T."/>
            <person name="Peeters S.H."/>
            <person name="Heuer A."/>
            <person name="Rast P."/>
            <person name="Oberbeckmann S."/>
            <person name="Bunk B."/>
            <person name="Jeske O."/>
            <person name="Meyerdierks A."/>
            <person name="Storesund J.E."/>
            <person name="Kallscheuer N."/>
            <person name="Luecker S."/>
            <person name="Lage O.M."/>
            <person name="Pohl T."/>
            <person name="Merkel B.J."/>
            <person name="Hornburger P."/>
            <person name="Mueller R.-W."/>
            <person name="Bruemmer F."/>
            <person name="Labrenz M."/>
            <person name="Spormann A.M."/>
            <person name="Op den Camp H."/>
            <person name="Overmann J."/>
            <person name="Amann R."/>
            <person name="Jetten M.S.M."/>
            <person name="Mascher T."/>
            <person name="Medema M.H."/>
            <person name="Devos D.P."/>
            <person name="Kaster A.-K."/>
            <person name="Ovreas L."/>
            <person name="Rohde M."/>
            <person name="Galperin M.Y."/>
            <person name="Jogler C."/>
        </authorList>
    </citation>
    <scope>NUCLEOTIDE SEQUENCE [LARGE SCALE GENOMIC DNA]</scope>
    <source>
        <strain evidence="3 4">Pan265</strain>
    </source>
</reference>
<evidence type="ECO:0008006" key="5">
    <source>
        <dbReference type="Google" id="ProtNLM"/>
    </source>
</evidence>
<evidence type="ECO:0000256" key="1">
    <source>
        <dbReference type="SAM" id="MobiDB-lite"/>
    </source>
</evidence>
<name>A0A518BYB4_9BACT</name>
<feature type="chain" id="PRO_5021795329" description="AMMECR1 domain-containing protein" evidence="2">
    <location>
        <begin position="51"/>
        <end position="634"/>
    </location>
</feature>
<keyword evidence="4" id="KW-1185">Reference proteome</keyword>
<dbReference type="Proteomes" id="UP000320386">
    <property type="component" value="Chromosome"/>
</dbReference>
<evidence type="ECO:0000313" key="3">
    <source>
        <dbReference type="EMBL" id="QDU71969.1"/>
    </source>
</evidence>
<dbReference type="RefSeq" id="WP_145446160.1">
    <property type="nucleotide sequence ID" value="NZ_CP036280.1"/>
</dbReference>
<sequence precursor="true">MELNLRQSPPQPARTGRAGVSPKRNTRTARLSTIVNTLLILCLSATPLHADDNPDQVSWLTGFEAHRLVARWIVDGQVTQPLPVIAVENVTAVKITLRDQGYAVGRAEANVLADDAIDGTDAINLAQALERAFNNASGHARARLEHLQQRPDDNAPRRGRAINVDMALRTLHLDLQIAHRLEPVSIRPYDPAGTLFQQWTPGYHLLVAQAAPTESARIWPGTTVAQGTSVDGQLGRMLKQLGRGIGRFDAAQLLGLSLHRARVTHIVPQHRDGGRSELERGHKVYPLGTLSERTVAALRSRLADHLKHRLRVRGNLPMDHYLPAGNRYLTAASPRDTALAALAITRWANASPGRELDQQHALRTALWLGEQALENNTSPRDPETEALILLTLLETDQPGVKLAVRDALILRLENDLDNLAQQHPGRTELTLLNALHHAGQRLAREDLNQAAARHAPDAIERVLENPGLSRLPWAAELLHALNQRPELIRYRNRLDTLVDELQHLQIVEAVNDGPDDLMGAIRLGNRNTSPGELPDWTTAYALRFAAEIARAADVPDTRLDRQVFASLAARYLAHLSMTESGAYYCPYPDGAIGGVRNSLLDQQITLRATAESLLAIVRYEQWLARVRQANPDNN</sequence>
<dbReference type="KEGG" id="mcad:Pan265_18280"/>
<proteinExistence type="predicted"/>
<dbReference type="EMBL" id="CP036280">
    <property type="protein sequence ID" value="QDU71969.1"/>
    <property type="molecule type" value="Genomic_DNA"/>
</dbReference>
<feature type="signal peptide" evidence="2">
    <location>
        <begin position="1"/>
        <end position="50"/>
    </location>
</feature>
<accession>A0A518BYB4</accession>
<organism evidence="3 4">
    <name type="scientific">Mucisphaera calidilacus</name>
    <dbReference type="NCBI Taxonomy" id="2527982"/>
    <lineage>
        <taxon>Bacteria</taxon>
        <taxon>Pseudomonadati</taxon>
        <taxon>Planctomycetota</taxon>
        <taxon>Phycisphaerae</taxon>
        <taxon>Phycisphaerales</taxon>
        <taxon>Phycisphaeraceae</taxon>
        <taxon>Mucisphaera</taxon>
    </lineage>
</organism>
<gene>
    <name evidence="3" type="ORF">Pan265_18280</name>
</gene>